<sequence>MRNEIIVQKMAGYAAKVIDYCKGYTYESFAADTKLVEACVFNLSQLGELCHVADDAFTAAHPEIPWREMYGLRNRIVHDYEGVNLMLVWEIITEDLPELEQVLQSIQ</sequence>
<keyword evidence="2" id="KW-1277">Toxin-antitoxin system</keyword>
<keyword evidence="3" id="KW-0540">Nuclease</keyword>
<dbReference type="PANTHER" id="PTHR34139">
    <property type="entry name" value="UPF0331 PROTEIN MJ0127"/>
    <property type="match status" value="1"/>
</dbReference>
<organism evidence="7">
    <name type="scientific">Flavonifractor plautii</name>
    <name type="common">Fusobacterium plautii</name>
    <dbReference type="NCBI Taxonomy" id="292800"/>
    <lineage>
        <taxon>Bacteria</taxon>
        <taxon>Bacillati</taxon>
        <taxon>Bacillota</taxon>
        <taxon>Clostridia</taxon>
        <taxon>Eubacteriales</taxon>
        <taxon>Oscillospiraceae</taxon>
        <taxon>Flavonifractor</taxon>
    </lineage>
</organism>
<evidence type="ECO:0000256" key="2">
    <source>
        <dbReference type="ARBA" id="ARBA00022649"/>
    </source>
</evidence>
<comment type="similarity">
    <text evidence="6">Belongs to the HepT RNase toxin family.</text>
</comment>
<keyword evidence="5" id="KW-0378">Hydrolase</keyword>
<dbReference type="InterPro" id="IPR037038">
    <property type="entry name" value="HepT-like_sf"/>
</dbReference>
<dbReference type="Pfam" id="PF01934">
    <property type="entry name" value="HepT-like"/>
    <property type="match status" value="1"/>
</dbReference>
<evidence type="ECO:0000256" key="3">
    <source>
        <dbReference type="ARBA" id="ARBA00022722"/>
    </source>
</evidence>
<dbReference type="PANTHER" id="PTHR34139:SF1">
    <property type="entry name" value="RNASE MJ1380-RELATED"/>
    <property type="match status" value="1"/>
</dbReference>
<evidence type="ECO:0000256" key="1">
    <source>
        <dbReference type="ARBA" id="ARBA00022553"/>
    </source>
</evidence>
<name>A0A6N3GST8_FLAPL</name>
<evidence type="ECO:0008006" key="8">
    <source>
        <dbReference type="Google" id="ProtNLM"/>
    </source>
</evidence>
<evidence type="ECO:0000256" key="4">
    <source>
        <dbReference type="ARBA" id="ARBA00022741"/>
    </source>
</evidence>
<keyword evidence="1" id="KW-0597">Phosphoprotein</keyword>
<dbReference type="GO" id="GO:0016787">
    <property type="term" value="F:hydrolase activity"/>
    <property type="evidence" value="ECO:0007669"/>
    <property type="project" value="UniProtKB-KW"/>
</dbReference>
<accession>A0A6N3GST8</accession>
<dbReference type="GO" id="GO:0004540">
    <property type="term" value="F:RNA nuclease activity"/>
    <property type="evidence" value="ECO:0007669"/>
    <property type="project" value="InterPro"/>
</dbReference>
<dbReference type="EMBL" id="CACRUB010000051">
    <property type="protein sequence ID" value="VYU67212.1"/>
    <property type="molecule type" value="Genomic_DNA"/>
</dbReference>
<dbReference type="GO" id="GO:0000166">
    <property type="term" value="F:nucleotide binding"/>
    <property type="evidence" value="ECO:0007669"/>
    <property type="project" value="UniProtKB-KW"/>
</dbReference>
<dbReference type="InterPro" id="IPR051813">
    <property type="entry name" value="HepT_RNase_toxin"/>
</dbReference>
<protein>
    <recommendedName>
        <fullName evidence="8">DUF86 domain-containing protein</fullName>
    </recommendedName>
</protein>
<keyword evidence="4" id="KW-0547">Nucleotide-binding</keyword>
<dbReference type="GO" id="GO:0110001">
    <property type="term" value="C:toxin-antitoxin complex"/>
    <property type="evidence" value="ECO:0007669"/>
    <property type="project" value="InterPro"/>
</dbReference>
<evidence type="ECO:0000256" key="6">
    <source>
        <dbReference type="ARBA" id="ARBA00024207"/>
    </source>
</evidence>
<reference evidence="7" key="1">
    <citation type="submission" date="2019-11" db="EMBL/GenBank/DDBJ databases">
        <authorList>
            <person name="Feng L."/>
        </authorList>
    </citation>
    <scope>NUCLEOTIDE SEQUENCE</scope>
    <source>
        <strain evidence="7">FplautiiLFYP42</strain>
    </source>
</reference>
<dbReference type="InterPro" id="IPR008201">
    <property type="entry name" value="HepT-like"/>
</dbReference>
<evidence type="ECO:0000313" key="7">
    <source>
        <dbReference type="EMBL" id="VYU67212.1"/>
    </source>
</evidence>
<dbReference type="SUPFAM" id="SSF81593">
    <property type="entry name" value="Nucleotidyltransferase substrate binding subunit/domain"/>
    <property type="match status" value="1"/>
</dbReference>
<proteinExistence type="inferred from homology"/>
<dbReference type="AlphaFoldDB" id="A0A6N3GST8"/>
<dbReference type="Gene3D" id="1.20.120.580">
    <property type="entry name" value="bsu32300-like"/>
    <property type="match status" value="1"/>
</dbReference>
<dbReference type="RefSeq" id="WP_156622254.1">
    <property type="nucleotide sequence ID" value="NZ_CACRUB010000051.1"/>
</dbReference>
<gene>
    <name evidence="7" type="ORF">FPLFYP42_03333</name>
</gene>
<evidence type="ECO:0000256" key="5">
    <source>
        <dbReference type="ARBA" id="ARBA00022801"/>
    </source>
</evidence>